<sequence length="86" mass="10328">MNEKKTIPLVSISLEEKENGKYYEICYLVEQTFLALPTTTHQMASYFVSFFKPYLETLPEDQREQYQKDTIDYINKFMKKDIVDKQ</sequence>
<gene>
    <name evidence="1" type="ORF">UFOVP760_287</name>
</gene>
<protein>
    <submittedName>
        <fullName evidence="1">Uncharacterized protein</fullName>
    </submittedName>
</protein>
<evidence type="ECO:0000313" key="1">
    <source>
        <dbReference type="EMBL" id="CAB5226513.1"/>
    </source>
</evidence>
<dbReference type="EMBL" id="LR798360">
    <property type="protein sequence ID" value="CAB5226513.1"/>
    <property type="molecule type" value="Genomic_DNA"/>
</dbReference>
<proteinExistence type="predicted"/>
<name>A0A6J7X6I0_9CAUD</name>
<reference evidence="1" key="1">
    <citation type="submission" date="2020-05" db="EMBL/GenBank/DDBJ databases">
        <authorList>
            <person name="Chiriac C."/>
            <person name="Salcher M."/>
            <person name="Ghai R."/>
            <person name="Kavagutti S V."/>
        </authorList>
    </citation>
    <scope>NUCLEOTIDE SEQUENCE</scope>
</reference>
<organism evidence="1">
    <name type="scientific">uncultured Caudovirales phage</name>
    <dbReference type="NCBI Taxonomy" id="2100421"/>
    <lineage>
        <taxon>Viruses</taxon>
        <taxon>Duplodnaviria</taxon>
        <taxon>Heunggongvirae</taxon>
        <taxon>Uroviricota</taxon>
        <taxon>Caudoviricetes</taxon>
        <taxon>Peduoviridae</taxon>
        <taxon>Maltschvirus</taxon>
        <taxon>Maltschvirus maltsch</taxon>
    </lineage>
</organism>
<accession>A0A6J7X6I0</accession>